<dbReference type="InterPro" id="IPR009060">
    <property type="entry name" value="UBA-like_sf"/>
</dbReference>
<feature type="region of interest" description="Disordered" evidence="14">
    <location>
        <begin position="1604"/>
        <end position="1625"/>
    </location>
</feature>
<comment type="pathway">
    <text evidence="3">Protein modification; protein ubiquitination.</text>
</comment>
<dbReference type="Pfam" id="PF14377">
    <property type="entry name" value="UBM"/>
    <property type="match status" value="3"/>
</dbReference>
<evidence type="ECO:0000313" key="19">
    <source>
        <dbReference type="Proteomes" id="UP000770717"/>
    </source>
</evidence>
<feature type="coiled-coil region" evidence="13">
    <location>
        <begin position="1280"/>
        <end position="1308"/>
    </location>
</feature>
<comment type="catalytic activity">
    <reaction evidence="1">
        <text>S-ubiquitinyl-[E2 ubiquitin-conjugating enzyme]-L-cysteine + [acceptor protein]-L-lysine = [E2 ubiquitin-conjugating enzyme]-L-cysteine + N(6)-ubiquitinyl-[acceptor protein]-L-lysine.</text>
        <dbReference type="EC" id="2.3.2.26"/>
    </reaction>
</comment>
<dbReference type="InterPro" id="IPR037197">
    <property type="entry name" value="WWE_dom_sf"/>
</dbReference>
<feature type="region of interest" description="Disordered" evidence="14">
    <location>
        <begin position="500"/>
        <end position="526"/>
    </location>
</feature>
<dbReference type="Gene3D" id="6.10.250.1630">
    <property type="match status" value="1"/>
</dbReference>
<evidence type="ECO:0000256" key="2">
    <source>
        <dbReference type="ARBA" id="ARBA00004123"/>
    </source>
</evidence>
<keyword evidence="6" id="KW-0808">Transferase</keyword>
<feature type="compositionally biased region" description="Polar residues" evidence="14">
    <location>
        <begin position="2671"/>
        <end position="2687"/>
    </location>
</feature>
<feature type="region of interest" description="Disordered" evidence="14">
    <location>
        <begin position="3664"/>
        <end position="3702"/>
    </location>
</feature>
<keyword evidence="19" id="KW-1185">Reference proteome</keyword>
<dbReference type="FunFam" id="3.30.2410.10:FF:000004">
    <property type="entry name" value="E3 ubiquitin-protein ligase HUWE1, variant"/>
    <property type="match status" value="1"/>
</dbReference>
<dbReference type="PANTHER" id="PTHR11254">
    <property type="entry name" value="HECT DOMAIN UBIQUITIN-PROTEIN LIGASE"/>
    <property type="match status" value="1"/>
</dbReference>
<feature type="compositionally biased region" description="Basic and acidic residues" evidence="14">
    <location>
        <begin position="3664"/>
        <end position="3685"/>
    </location>
</feature>
<evidence type="ECO:0000259" key="17">
    <source>
        <dbReference type="PROSITE" id="PS50918"/>
    </source>
</evidence>
<feature type="region of interest" description="Disordered" evidence="14">
    <location>
        <begin position="3571"/>
        <end position="3615"/>
    </location>
</feature>
<feature type="region of interest" description="Disordered" evidence="14">
    <location>
        <begin position="2608"/>
        <end position="2694"/>
    </location>
</feature>
<feature type="compositionally biased region" description="Pro residues" evidence="14">
    <location>
        <begin position="3686"/>
        <end position="3695"/>
    </location>
</feature>
<feature type="compositionally biased region" description="Polar residues" evidence="14">
    <location>
        <begin position="2575"/>
        <end position="2586"/>
    </location>
</feature>
<feature type="compositionally biased region" description="Basic and acidic residues" evidence="14">
    <location>
        <begin position="1924"/>
        <end position="1945"/>
    </location>
</feature>
<evidence type="ECO:0000256" key="6">
    <source>
        <dbReference type="ARBA" id="ARBA00022679"/>
    </source>
</evidence>
<dbReference type="GO" id="GO:0005634">
    <property type="term" value="C:nucleus"/>
    <property type="evidence" value="ECO:0007669"/>
    <property type="project" value="UniProtKB-SubCell"/>
</dbReference>
<dbReference type="FunFam" id="3.30.720.50:FF:000002">
    <property type="entry name" value="Putative e3 ubiquitin-protein ligase huwe1 isoform x2"/>
    <property type="match status" value="1"/>
</dbReference>
<evidence type="ECO:0000256" key="14">
    <source>
        <dbReference type="SAM" id="MobiDB-lite"/>
    </source>
</evidence>
<evidence type="ECO:0000259" key="15">
    <source>
        <dbReference type="PROSITE" id="PS50030"/>
    </source>
</evidence>
<evidence type="ECO:0000256" key="12">
    <source>
        <dbReference type="PROSITE-ProRule" id="PRU00104"/>
    </source>
</evidence>
<feature type="region of interest" description="Disordered" evidence="14">
    <location>
        <begin position="2147"/>
        <end position="2198"/>
    </location>
</feature>
<dbReference type="PROSITE" id="PS50918">
    <property type="entry name" value="WWE"/>
    <property type="match status" value="1"/>
</dbReference>
<dbReference type="Gene3D" id="1.10.8.10">
    <property type="entry name" value="DNA helicase RuvA subunit, C-terminal domain"/>
    <property type="match status" value="1"/>
</dbReference>
<evidence type="ECO:0000256" key="10">
    <source>
        <dbReference type="ARBA" id="ARBA00023242"/>
    </source>
</evidence>
<evidence type="ECO:0000256" key="13">
    <source>
        <dbReference type="SAM" id="Coils"/>
    </source>
</evidence>
<feature type="domain" description="HECT" evidence="16">
    <location>
        <begin position="3872"/>
        <end position="4059"/>
    </location>
</feature>
<dbReference type="SUPFAM" id="SSF56204">
    <property type="entry name" value="Hect, E3 ligase catalytic domain"/>
    <property type="match status" value="1"/>
</dbReference>
<keyword evidence="13" id="KW-0175">Coiled coil</keyword>
<feature type="compositionally biased region" description="Basic and acidic residues" evidence="14">
    <location>
        <begin position="1615"/>
        <end position="1625"/>
    </location>
</feature>
<dbReference type="InterPro" id="IPR041918">
    <property type="entry name" value="UBA_HUWE1"/>
</dbReference>
<comment type="caution">
    <text evidence="18">The sequence shown here is derived from an EMBL/GenBank/DDBJ whole genome shotgun (WGS) entry which is preliminary data.</text>
</comment>
<feature type="compositionally biased region" description="Basic and acidic residues" evidence="14">
    <location>
        <begin position="2161"/>
        <end position="2171"/>
    </location>
</feature>
<feature type="compositionally biased region" description="Polar residues" evidence="14">
    <location>
        <begin position="3586"/>
        <end position="3596"/>
    </location>
</feature>
<keyword evidence="9" id="KW-0234">DNA repair</keyword>
<feature type="compositionally biased region" description="Low complexity" evidence="14">
    <location>
        <begin position="503"/>
        <end position="516"/>
    </location>
</feature>
<dbReference type="Pfam" id="PF00632">
    <property type="entry name" value="HECT"/>
    <property type="match status" value="1"/>
</dbReference>
<dbReference type="GO" id="GO:0016567">
    <property type="term" value="P:protein ubiquitination"/>
    <property type="evidence" value="ECO:0007669"/>
    <property type="project" value="UniProtKB-UniPathway"/>
</dbReference>
<name>A0A8J6K340_ELECQ</name>
<dbReference type="SUPFAM" id="SSF48371">
    <property type="entry name" value="ARM repeat"/>
    <property type="match status" value="1"/>
</dbReference>
<keyword evidence="10" id="KW-0539">Nucleus</keyword>
<dbReference type="Gene3D" id="3.30.2160.10">
    <property type="entry name" value="Hect, E3 ligase catalytic domain"/>
    <property type="match status" value="1"/>
</dbReference>
<dbReference type="PROSITE" id="PS50030">
    <property type="entry name" value="UBA"/>
    <property type="match status" value="1"/>
</dbReference>
<dbReference type="GO" id="GO:0006281">
    <property type="term" value="P:DNA repair"/>
    <property type="evidence" value="ECO:0007669"/>
    <property type="project" value="UniProtKB-KW"/>
</dbReference>
<dbReference type="UniPathway" id="UPA00143"/>
<dbReference type="InterPro" id="IPR004170">
    <property type="entry name" value="WWE_dom"/>
</dbReference>
<dbReference type="InterPro" id="IPR016024">
    <property type="entry name" value="ARM-type_fold"/>
</dbReference>
<feature type="compositionally biased region" description="Acidic residues" evidence="14">
    <location>
        <begin position="2254"/>
        <end position="2264"/>
    </location>
</feature>
<dbReference type="SMART" id="SM00119">
    <property type="entry name" value="HECTc"/>
    <property type="match status" value="1"/>
</dbReference>
<feature type="compositionally biased region" description="Basic and acidic residues" evidence="14">
    <location>
        <begin position="1208"/>
        <end position="1219"/>
    </location>
</feature>
<feature type="region of interest" description="Disordered" evidence="14">
    <location>
        <begin position="892"/>
        <end position="953"/>
    </location>
</feature>
<sequence length="4059" mass="447216">MKVDRTKLKKTPTEAPADCRSLIDKLKLCTDEQLLLELQQIKTWNIGKCELYHWVDLLDRFDGILADAGQTVENMSWMLVCDRPEKEQLKALLLAVLNFTALLIEYSFSRHLYSSIEHLTTLLASSDMQVVLAVLNLLYVFSKRSNYITRLASDKRTPLLSRLQHLAESWGGKENGFGLAECCKDMQMSKYPPSATTLHFEFYAEPGSEVKVEKRASSNTLHYIHIEELDKISESPSEIMESLTKLHSIPKDKQMLLFTHIRLAHGFSNHKKRLQAVQARLHAISILVYSNALQESANSILYNGLIEELVDVLQITDKQLMDIKAASLRTLTSIVHLERTPKLSSIIDCTGTASYHGFLPVLVRNCIQAMIDPTMEPYPHQFATALFSFLYHLASYDAGGEALVSCGMMEALLKVIKFLGDEQDQITFVTRAVRVVDLITNLDMAAFQSHSGLSIFIYRLEHEVDLCRKECPFVIKPKIQRPSTVQEGEEMETDMEVSDVAMESSPGPSTSTEPRPMTTSSSAGSLVMPRSGVQCIPQRAALLKSMLNFLKKAIQDPAFSDGIRHVMDGTLPTSLKHIISNAEYYGPSLFLLATEVVTVFVFQEPSLLSSLQDNGLTDVMLHALLIKDVPATREVLGSLPNVFSALCLNARGLQSFVQCQPFERLFKVLLSPDYLPAMRRRRSSDPLGDTASNLGSAVDELMRHQPTLKTDATTAIIKLLEEICNLGRDPKYICQKPSIQKADGTATAPPPRSNHAAEEASSEDEEEEEVQAMQSFSANQQSEVEPNQQVVGNEERIPIPLMDYILNVMKFVESILSNNTTDDHCQEFVSQKGLLPLVTILGLPNLPIDFPTSAACQAVAGVCKSILVCICTRPHCLPPGCEFGQADMQKLAPKEEKSVSTLPQGAKRADGEVETSAANEETTGLLEGIGLDGDSLAPMETDEPSTSDPKGKPKITPAMAARIKQIKPLLSASSRLGRALAELFGLLVKLCVGSPVRQRRSHHAASTTTAPTPAARSTASALTKLLTKGLSWQPPPYTPTPRFRLTFFICSVGFTSPMLFDERKYPYHLMLQKFLCSGGHNALFETFNWALSMGGRVPVAEGLEHSDLPDGTGEFLDAWLMLVEKMVNPTTVLESPHSLPPTKLPGGQNFPQFSSLRFLVVTQKAAFTCIKNLWNRKPLKVYGGRMAESMLAILCHILRGEPVIRERLSKEREGSREEETGQPDESGARREPQVNQQQLQQLMDMGFTREHAMEALLNTSTMEQATEYLLTHPPPLIGGVVRETARRKEEEERKAREKQEEEEAKCLEKFQDAEPLEQEELHGFTDSMLPGCFHLLDELPDTVYRVCDLIMTAIKRNGADYRDMILKQVVNQVWEAADVLIKAAVPLTTSDTKTVSEWISQMATLPQASNLATRILLLTLLFEELKLPCARVVETSGILNVLIKLLEVVQPCLQAAKEQKEVQTPKWITPVLLLIDFYEKTSISSKRRMQMNRYLQSNGNNWRWFDDRSGRWCSYSASNNSTIDAAWKAGETCVRFTAGRRRYTVQFTTMVQVNEETGNRRPVMLTLLRVPRLLKSGKNGNGQELEKTLEEGKEIEIKQKEEKVPDPTPITENATIEREPPPEEPKVGDIVIQGLTEEMVTVLIRSCVSMLGVPVDPDTLHATLRLCLRLTRDHKYAMMFAELKSTRMILSLTQSSGFNGFTPLVTLLFRHIIEDPCTLQHTMEKVVRSAATSGAGSTTSGVVSGSLGSREINYILRVLGPAACRNPDIFTEVANSCIRIALPAPRGSGTASDDEFENLRIKGPNAVQLVKTTPVKPSTLPVIPDTIKEVIYDMLNALAAYHAPEEVTEKTEPKPVGMNQEVSQILQDMGDEVFQQYRDLTRQGSDFDPQGSFAINARVFTADSSSTETPQSGTPQGETALTPEENREGGKKDKEGDRNSEEGKQKAKGSKPLLPTSTILRLLAELVRSYVGIATLIANYNYTAGQSELIKEDCSVLAFVLDHLLPHTQNAEDKDTPALARLFLASLAAAGSGTDAQVALVNEVKAALGRALAMAESTEKHARLQAVMCIISTIMESCPSTSSFYSSATTKTQHNGMNNIIRLFLKKGLVSDLARVPHSLDLSSPNMANTVNAALKPLETLSRIVNQPSGLFGSKGTSGKNKSEQDTHGAPRDPNSNQTDTGEAGVEAQEEDADVSQAEVADGDIMDGEVETDAVVIAGQPEVLSTQEMQVETELEDLIDELLERDGAAGGPVGEDESQEDVLMDEAPTNLSQASTLQANREDSMNILDPEDEEEHTQEEDSSGSNEDEDDSQEEEEEEEEEDEDDQDDEEGEEGDEDDDDDCSEMELDEDYPDMNASPLVRFERFDREDDLIIEFDNMFSNATDIPPSPGNIPATHPLMVRHADHGSLTLGSGTSTTRLAQGIGRSQRTLRQITANAGHTIHVHYPGNRQPNPPLILQRLLGPSAAADILQLSSSLPLQSRGRARLLVGNDDVHIIARSDDELLDDFFHDQSTATSQAGTLSSIPTALTRWTEECKVLDAESMHDCAANSKRNASFELSLADQDGSGRPENFPTAPSSAEGTPTSPELVPLDPTLRAHPPEAALAELPQSLHTEPGTEDTGQLLMPADQEESGPGRPNAEGDATQMELSPAPTITSLSPERAEDSDALTAVSSQLEGSPMDTSSLASGPLEEGVGEPSGVINPDQPLVVTTSIAVGQQPVEPLAANDGQVVSQLGDDSSPVTPSAEMPSTRDPTVALLATDSSGILEEPLPSTSSEEEDPLAGINLPEGVDPSFLAALPEDIRREVLQNQLGIRPPARAPTTAPVIPPPVVGSAGVTEVSPEFLAALPPAIQEEVLAQQRAEQQRRELAQNTTSDTPMDPVTFIQTLPSDLRRSVLEDMEDSVLAVMPPDIAAEAQALRREQEARQRQLMHERLFGHSSTSALSAILRSPAFTSRLSGNRGVQYTRLAVQRGSTFQMGSSSTHTRPAGSNVDSLLRLRGRLLLDHEALSCLLVLLFVDEPKLNTSRLHRVLRNLCYHAQTRNWVIKSLLSILQRSSESELCIESPKTSLGGSDKRGSAKGCSSSHDGRPLELLHKMESKNSNQLSWLSVSMDAALGCRTNIFQIQRSLGRKHTEKHAACGSTVHIHPQAAPVVCRHVLDTLIQLAKVFPSHFTQQRTKECNVENSENKERSIKLTCSPCPTQSSNSGASNISTDFWDLLVKLDNMNVSRKGKTSIKSVPVSSGGEAESLQCSLEASPLGQLMNMLSHPVIRRSSLLTEKLLRLLSLISIALPDNKLPDSMANQSNAIAPAPAPTPATAPVPLPVPAVTVPTVANTSVVSTVMKSTKSTAKSNESNAPDKMAASGLTEKQLQLSVEVLTSHSCSEEGLEDAANVLLQLSRGDPGTRDTVLKLLLSGAHHLGYTLCKQIGTLLAELREYNLDQQKRVQCESLSPDGMPEEQPHNTKAKGKMQSRFDIAENVIIVASQKRPLGGRELQLPSMSMLTSKTSTQKFFLRVLQVIIQLRDDTRRANKKAKQTSRLGAASLASASSIQAAVQQLEAEADAIIQMAEGSARREESPMDVDQPSPATQDTQSVGSEASQAAEKKEEERLPELPLLSEQLSLDELWDMLGECLKELEESHDQHAVLVLQPAVEAFFLVHATERESKPPVRDTRESQLAHIKDEPPPLSPAPLTPATPSSLDPFFSREPSAMHISSSLPPDTQKFLRFAETHRTVLNQILRQSTTHLADGPFAVLVDYIRVLDFDVKRKYFRQELERLDEGLRKEDMAVHVRRDHVFEDSYRELHRKSPEEMKNRLMRQNCSNRKNHKNMANITQVLRGPQMSRAIMYLWHPRARTLFKKAIVQEFGVCEVRDLKPNGANILVTEDNKKEYVHLVCQMKMTGAIRKQLAAFLEGFYEIIPKRLISIFTEQELELLISGLPTIDIDDLKSNTEYHKYQSNSIQIQWFWRALRSFDQADRAKFLQFVTGTSKVPLQGFAALEGMNGIQKFQIHRDDRSTDRLPSAHTCFNQLDLPAYESYEKLRHMLLLAIQECSEGFGLA</sequence>
<feature type="domain" description="WWE" evidence="17">
    <location>
        <begin position="1488"/>
        <end position="1565"/>
    </location>
</feature>
<dbReference type="InterPro" id="IPR010314">
    <property type="entry name" value="E3_Ub_ligase_DUF913"/>
</dbReference>
<dbReference type="FunFam" id="1.10.8.10:FF:000019">
    <property type="entry name" value="Putative e3 ubiquitin-protein ligase huwe1 isoform x2"/>
    <property type="match status" value="1"/>
</dbReference>
<dbReference type="Pfam" id="PF06012">
    <property type="entry name" value="DUF908"/>
    <property type="match status" value="1"/>
</dbReference>
<feature type="compositionally biased region" description="Polar residues" evidence="14">
    <location>
        <begin position="2269"/>
        <end position="2279"/>
    </location>
</feature>
<feature type="compositionally biased region" description="Polar residues" evidence="14">
    <location>
        <begin position="1902"/>
        <end position="1919"/>
    </location>
</feature>
<evidence type="ECO:0000256" key="1">
    <source>
        <dbReference type="ARBA" id="ARBA00000885"/>
    </source>
</evidence>
<evidence type="ECO:0000256" key="4">
    <source>
        <dbReference type="ARBA" id="ARBA00012485"/>
    </source>
</evidence>
<evidence type="ECO:0000313" key="18">
    <source>
        <dbReference type="EMBL" id="KAG9477847.1"/>
    </source>
</evidence>
<feature type="compositionally biased region" description="Basic and acidic residues" evidence="14">
    <location>
        <begin position="3603"/>
        <end position="3612"/>
    </location>
</feature>
<feature type="compositionally biased region" description="Acidic residues" evidence="14">
    <location>
        <begin position="2289"/>
        <end position="2353"/>
    </location>
</feature>
<dbReference type="GO" id="GO:0061630">
    <property type="term" value="F:ubiquitin protein ligase activity"/>
    <property type="evidence" value="ECO:0007669"/>
    <property type="project" value="UniProtKB-EC"/>
</dbReference>
<evidence type="ECO:0000256" key="5">
    <source>
        <dbReference type="ARBA" id="ARBA00022553"/>
    </source>
</evidence>
<keyword evidence="5" id="KW-0597">Phosphoprotein</keyword>
<feature type="compositionally biased region" description="Polar residues" evidence="14">
    <location>
        <begin position="2147"/>
        <end position="2160"/>
    </location>
</feature>
<dbReference type="InterPro" id="IPR015940">
    <property type="entry name" value="UBA"/>
</dbReference>
<gene>
    <name evidence="18" type="ORF">GDO78_013041</name>
</gene>
<feature type="region of interest" description="Disordered" evidence="14">
    <location>
        <begin position="741"/>
        <end position="791"/>
    </location>
</feature>
<dbReference type="PROSITE" id="PS50237">
    <property type="entry name" value="HECT"/>
    <property type="match status" value="1"/>
</dbReference>
<feature type="active site" description="Glycyl thioester intermediate" evidence="12">
    <location>
        <position position="4026"/>
    </location>
</feature>
<feature type="region of interest" description="Disordered" evidence="14">
    <location>
        <begin position="2861"/>
        <end position="2882"/>
    </location>
</feature>
<dbReference type="EMBL" id="WNTK01000009">
    <property type="protein sequence ID" value="KAG9477847.1"/>
    <property type="molecule type" value="Genomic_DNA"/>
</dbReference>
<dbReference type="Pfam" id="PF02825">
    <property type="entry name" value="WWE"/>
    <property type="match status" value="1"/>
</dbReference>
<feature type="region of interest" description="Disordered" evidence="14">
    <location>
        <begin position="2768"/>
        <end position="2788"/>
    </location>
</feature>
<comment type="subcellular location">
    <subcellularLocation>
        <location evidence="2">Nucleus</location>
    </subcellularLocation>
</comment>
<dbReference type="GO" id="GO:0008270">
    <property type="term" value="F:zinc ion binding"/>
    <property type="evidence" value="ECO:0007669"/>
    <property type="project" value="InterPro"/>
</dbReference>
<dbReference type="InterPro" id="IPR010309">
    <property type="entry name" value="E3_Ub_ligase_DUF908"/>
</dbReference>
<feature type="region of interest" description="Disordered" evidence="14">
    <location>
        <begin position="1902"/>
        <end position="1951"/>
    </location>
</feature>
<dbReference type="InterPro" id="IPR018123">
    <property type="entry name" value="WWE-dom_subgr"/>
</dbReference>
<dbReference type="Gene3D" id="3.30.2410.10">
    <property type="entry name" value="Hect, E3 ligase catalytic domain"/>
    <property type="match status" value="1"/>
</dbReference>
<evidence type="ECO:0000256" key="3">
    <source>
        <dbReference type="ARBA" id="ARBA00004906"/>
    </source>
</evidence>
<dbReference type="EC" id="2.3.2.26" evidence="4"/>
<proteinExistence type="inferred from homology"/>
<dbReference type="PANTHER" id="PTHR11254:SF67">
    <property type="entry name" value="E3 UBIQUITIN-PROTEIN LIGASE HUWE1"/>
    <property type="match status" value="1"/>
</dbReference>
<dbReference type="InterPro" id="IPR050409">
    <property type="entry name" value="E3_ubiq-protein_ligase"/>
</dbReference>
<dbReference type="Gene3D" id="3.90.1750.10">
    <property type="entry name" value="Hect, E3 ligase catalytic domains"/>
    <property type="match status" value="2"/>
</dbReference>
<feature type="region of interest" description="Disordered" evidence="14">
    <location>
        <begin position="2246"/>
        <end position="2359"/>
    </location>
</feature>
<feature type="compositionally biased region" description="Acidic residues" evidence="14">
    <location>
        <begin position="760"/>
        <end position="770"/>
    </location>
</feature>
<dbReference type="SMART" id="SM00165">
    <property type="entry name" value="UBA"/>
    <property type="match status" value="1"/>
</dbReference>
<dbReference type="Pfam" id="PF22562">
    <property type="entry name" value="UBA_7"/>
    <property type="match status" value="1"/>
</dbReference>
<accession>A0A8J6K340</accession>
<dbReference type="CDD" id="cd14288">
    <property type="entry name" value="UBA_HUWE1"/>
    <property type="match status" value="1"/>
</dbReference>
<feature type="region of interest" description="Disordered" evidence="14">
    <location>
        <begin position="1208"/>
        <end position="1237"/>
    </location>
</feature>
<feature type="region of interest" description="Disordered" evidence="14">
    <location>
        <begin position="2562"/>
        <end position="2596"/>
    </location>
</feature>
<evidence type="ECO:0000256" key="7">
    <source>
        <dbReference type="ARBA" id="ARBA00022763"/>
    </source>
</evidence>
<dbReference type="OrthoDB" id="8068875at2759"/>
<dbReference type="Proteomes" id="UP000770717">
    <property type="component" value="Unassembled WGS sequence"/>
</dbReference>
<dbReference type="Gene3D" id="3.30.720.50">
    <property type="match status" value="1"/>
</dbReference>
<evidence type="ECO:0000259" key="16">
    <source>
        <dbReference type="PROSITE" id="PS50237"/>
    </source>
</evidence>
<protein>
    <recommendedName>
        <fullName evidence="4">HECT-type E3 ubiquitin transferase</fullName>
        <ecNumber evidence="4">2.3.2.26</ecNumber>
    </recommendedName>
</protein>
<evidence type="ECO:0000256" key="11">
    <source>
        <dbReference type="ARBA" id="ARBA00034494"/>
    </source>
</evidence>
<organism evidence="18 19">
    <name type="scientific">Eleutherodactylus coqui</name>
    <name type="common">Puerto Rican coqui</name>
    <dbReference type="NCBI Taxonomy" id="57060"/>
    <lineage>
        <taxon>Eukaryota</taxon>
        <taxon>Metazoa</taxon>
        <taxon>Chordata</taxon>
        <taxon>Craniata</taxon>
        <taxon>Vertebrata</taxon>
        <taxon>Euteleostomi</taxon>
        <taxon>Amphibia</taxon>
        <taxon>Batrachia</taxon>
        <taxon>Anura</taxon>
        <taxon>Neobatrachia</taxon>
        <taxon>Hyloidea</taxon>
        <taxon>Eleutherodactylidae</taxon>
        <taxon>Eleutherodactylinae</taxon>
        <taxon>Eleutherodactylus</taxon>
        <taxon>Eleutherodactylus</taxon>
    </lineage>
</organism>
<dbReference type="SUPFAM" id="SSF117839">
    <property type="entry name" value="WWE domain"/>
    <property type="match status" value="1"/>
</dbReference>
<feature type="compositionally biased region" description="Polar residues" evidence="14">
    <location>
        <begin position="772"/>
        <end position="791"/>
    </location>
</feature>
<keyword evidence="8 12" id="KW-0833">Ubl conjugation pathway</keyword>
<dbReference type="SUPFAM" id="SSF46934">
    <property type="entry name" value="UBA-like"/>
    <property type="match status" value="1"/>
</dbReference>
<keyword evidence="7" id="KW-0227">DNA damage</keyword>
<dbReference type="InterPro" id="IPR035983">
    <property type="entry name" value="Hect_E3_ubiquitin_ligase"/>
</dbReference>
<dbReference type="Pfam" id="PF06025">
    <property type="entry name" value="DUF913"/>
    <property type="match status" value="1"/>
</dbReference>
<evidence type="ECO:0000256" key="8">
    <source>
        <dbReference type="ARBA" id="ARBA00022786"/>
    </source>
</evidence>
<dbReference type="InterPro" id="IPR000569">
    <property type="entry name" value="HECT_dom"/>
</dbReference>
<dbReference type="InterPro" id="IPR025527">
    <property type="entry name" value="HUWE1/Rev1_UBM"/>
</dbReference>
<evidence type="ECO:0000256" key="9">
    <source>
        <dbReference type="ARBA" id="ARBA00023204"/>
    </source>
</evidence>
<comment type="similarity">
    <text evidence="11">Belongs to the UPL family. TOM1/PTR1 subfamily.</text>
</comment>
<feature type="domain" description="UBA" evidence="15">
    <location>
        <begin position="1233"/>
        <end position="1272"/>
    </location>
</feature>
<reference evidence="18" key="1">
    <citation type="thesis" date="2020" institute="ProQuest LLC" country="789 East Eisenhower Parkway, Ann Arbor, MI, USA">
        <title>Comparative Genomics and Chromosome Evolution.</title>
        <authorList>
            <person name="Mudd A.B."/>
        </authorList>
    </citation>
    <scope>NUCLEOTIDE SEQUENCE</scope>
    <source>
        <strain evidence="18">HN-11 Male</strain>
        <tissue evidence="18">Kidney and liver</tissue>
    </source>
</reference>
<dbReference type="SMART" id="SM00678">
    <property type="entry name" value="WWE"/>
    <property type="match status" value="1"/>
</dbReference>